<evidence type="ECO:0000313" key="7">
    <source>
        <dbReference type="Proteomes" id="UP001367508"/>
    </source>
</evidence>
<keyword evidence="4" id="KW-0520">NAD</keyword>
<organism evidence="6 7">
    <name type="scientific">Canavalia gladiata</name>
    <name type="common">Sword bean</name>
    <name type="synonym">Dolichos gladiatus</name>
    <dbReference type="NCBI Taxonomy" id="3824"/>
    <lineage>
        <taxon>Eukaryota</taxon>
        <taxon>Viridiplantae</taxon>
        <taxon>Streptophyta</taxon>
        <taxon>Embryophyta</taxon>
        <taxon>Tracheophyta</taxon>
        <taxon>Spermatophyta</taxon>
        <taxon>Magnoliopsida</taxon>
        <taxon>eudicotyledons</taxon>
        <taxon>Gunneridae</taxon>
        <taxon>Pentapetalae</taxon>
        <taxon>rosids</taxon>
        <taxon>fabids</taxon>
        <taxon>Fabales</taxon>
        <taxon>Fabaceae</taxon>
        <taxon>Papilionoideae</taxon>
        <taxon>50 kb inversion clade</taxon>
        <taxon>NPAAA clade</taxon>
        <taxon>indigoferoid/millettioid clade</taxon>
        <taxon>Phaseoleae</taxon>
        <taxon>Canavalia</taxon>
    </lineage>
</organism>
<dbReference type="InterPro" id="IPR003591">
    <property type="entry name" value="Leu-rich_rpt_typical-subtyp"/>
</dbReference>
<dbReference type="InterPro" id="IPR035897">
    <property type="entry name" value="Toll_tir_struct_dom_sf"/>
</dbReference>
<proteinExistence type="predicted"/>
<gene>
    <name evidence="6" type="ORF">VNO77_20984</name>
</gene>
<dbReference type="PANTHER" id="PTHR11017:SF559">
    <property type="entry name" value="DISEASE RESISTANCE PROTEIN CHL1"/>
    <property type="match status" value="1"/>
</dbReference>
<dbReference type="InterPro" id="IPR058546">
    <property type="entry name" value="RPS4B/Roq1-like_LRR"/>
</dbReference>
<keyword evidence="7" id="KW-1185">Reference proteome</keyword>
<evidence type="ECO:0000256" key="4">
    <source>
        <dbReference type="ARBA" id="ARBA00023027"/>
    </source>
</evidence>
<dbReference type="SMART" id="SM00255">
    <property type="entry name" value="TIR"/>
    <property type="match status" value="1"/>
</dbReference>
<comment type="caution">
    <text evidence="6">The sequence shown here is derived from an EMBL/GenBank/DDBJ whole genome shotgun (WGS) entry which is preliminary data.</text>
</comment>
<dbReference type="Pfam" id="PF01582">
    <property type="entry name" value="TIR"/>
    <property type="match status" value="1"/>
</dbReference>
<name>A0AAN9LUM5_CANGL</name>
<evidence type="ECO:0000256" key="2">
    <source>
        <dbReference type="ARBA" id="ARBA00022737"/>
    </source>
</evidence>
<keyword evidence="2" id="KW-0677">Repeat</keyword>
<evidence type="ECO:0000256" key="1">
    <source>
        <dbReference type="ARBA" id="ARBA00022614"/>
    </source>
</evidence>
<dbReference type="SUPFAM" id="SSF52058">
    <property type="entry name" value="L domain-like"/>
    <property type="match status" value="1"/>
</dbReference>
<sequence>MVFALHESSSSSYSSTPRSWTYHVFLSFRGEDTRKGFTDHLYASLERKGIKTFKDDKDLQRGEVISEELLNAIEESMFAIVVLSPNYASSTWCLDELQKIVEWKEKQAIQVMPLFYGVDPSDVRHQRKNFEEAFKIHEEKLGQDSEKVQKWRDALRQVAGYSGWDSNNLHEAELVESIAQHIHKMLIPKLPSCTENFVGIASKGTEAIQGTVLNLLQRYEERWNTNAFSNTSQLKFLILNGMKLNSGLDCLPRSLKVLHWRGCSLKSLPLTNQPYDFVDIKLSLSKLEELWNGEKVEFGKSMKSLTLLSLQGSAVQKLPTSLGCLAGLELLNLEDCKLLVSLPKTICRLHSLKELLLSGCFKFQNLPEFGENMKHLSKVSLDETAIREVPSSLGCLVGVVNLSLTNCKNLICLPDIFDRLKSLTHLSTYGCSELGKLSSAMNEGPRIGLPHSILSLPSLVVLNLRNCSLSEESIRHDFCDLPSLQKLDLSHNNFTVVPINISKLPKLQYLGLCFCPKLQRLPELPPSIIRLNASNCYSLEISEFNPCNLFTSLGPHPPKVGSFDMLITGEKIPSWFVHREDGEYVSVPFNCPLNDSVGIAVCFLLISYARPSENFLYTVECCLDSRLGKHIMERQLSWIKPGCPHLYVLLLTGHEFNDQIRQDSRFGLYQKAKVFSQFDGQCRDPNLLDLKIVCCGSRLLYMQDIEVLNHSIEDFKALEQHALGGGVGSHLSIPLSLKDTVTATGTTAKKWSHQMNKFLVVGATIVILVLCQAEDHSFFLYILVNLLIITLAASNMDLKRDSQFSSKPDKQKAATSGRIFLGLETRIPLLDPLNSQRSASERTSLVLYLLIQKLVALAAMTMNTDTQITNMLRKDLSVRDLLLGMESMNIQFNLSSSIDREKLTSKEPKLLKHHQLSFVFLSFLLATLAKP</sequence>
<dbReference type="SUPFAM" id="SSF52200">
    <property type="entry name" value="Toll/Interleukin receptor TIR domain"/>
    <property type="match status" value="1"/>
</dbReference>
<keyword evidence="3" id="KW-0611">Plant defense</keyword>
<evidence type="ECO:0000259" key="5">
    <source>
        <dbReference type="PROSITE" id="PS50104"/>
    </source>
</evidence>
<dbReference type="GO" id="GO:0006952">
    <property type="term" value="P:defense response"/>
    <property type="evidence" value="ECO:0007669"/>
    <property type="project" value="InterPro"/>
</dbReference>
<dbReference type="InterPro" id="IPR032675">
    <property type="entry name" value="LRR_dom_sf"/>
</dbReference>
<accession>A0AAN9LUM5</accession>
<evidence type="ECO:0000256" key="3">
    <source>
        <dbReference type="ARBA" id="ARBA00022821"/>
    </source>
</evidence>
<reference evidence="6 7" key="1">
    <citation type="submission" date="2024-01" db="EMBL/GenBank/DDBJ databases">
        <title>The genomes of 5 underutilized Papilionoideae crops provide insights into root nodulation and disease resistanc.</title>
        <authorList>
            <person name="Jiang F."/>
        </authorList>
    </citation>
    <scope>NUCLEOTIDE SEQUENCE [LARGE SCALE GENOMIC DNA]</scope>
    <source>
        <strain evidence="6">LVBAO_FW01</strain>
        <tissue evidence="6">Leaves</tissue>
    </source>
</reference>
<feature type="domain" description="TIR" evidence="5">
    <location>
        <begin position="20"/>
        <end position="186"/>
    </location>
</feature>
<dbReference type="PANTHER" id="PTHR11017">
    <property type="entry name" value="LEUCINE-RICH REPEAT-CONTAINING PROTEIN"/>
    <property type="match status" value="1"/>
</dbReference>
<dbReference type="Pfam" id="PF23286">
    <property type="entry name" value="LRR_13"/>
    <property type="match status" value="1"/>
</dbReference>
<dbReference type="AlphaFoldDB" id="A0AAN9LUM5"/>
<dbReference type="Gene3D" id="3.80.10.10">
    <property type="entry name" value="Ribonuclease Inhibitor"/>
    <property type="match status" value="2"/>
</dbReference>
<dbReference type="FunFam" id="3.40.50.10140:FF:000007">
    <property type="entry name" value="Disease resistance protein (TIR-NBS-LRR class)"/>
    <property type="match status" value="1"/>
</dbReference>
<protein>
    <recommendedName>
        <fullName evidence="5">TIR domain-containing protein</fullName>
    </recommendedName>
</protein>
<dbReference type="InterPro" id="IPR000157">
    <property type="entry name" value="TIR_dom"/>
</dbReference>
<evidence type="ECO:0000313" key="6">
    <source>
        <dbReference type="EMBL" id="KAK7340282.1"/>
    </source>
</evidence>
<dbReference type="Gene3D" id="3.40.50.10140">
    <property type="entry name" value="Toll/interleukin-1 receptor homology (TIR) domain"/>
    <property type="match status" value="1"/>
</dbReference>
<dbReference type="InterPro" id="IPR044974">
    <property type="entry name" value="Disease_R_plants"/>
</dbReference>
<dbReference type="SMART" id="SM00369">
    <property type="entry name" value="LRR_TYP"/>
    <property type="match status" value="5"/>
</dbReference>
<dbReference type="EMBL" id="JAYMYQ010000004">
    <property type="protein sequence ID" value="KAK7340282.1"/>
    <property type="molecule type" value="Genomic_DNA"/>
</dbReference>
<dbReference type="InterPro" id="IPR001611">
    <property type="entry name" value="Leu-rich_rpt"/>
</dbReference>
<dbReference type="Proteomes" id="UP001367508">
    <property type="component" value="Unassembled WGS sequence"/>
</dbReference>
<dbReference type="PROSITE" id="PS50104">
    <property type="entry name" value="TIR"/>
    <property type="match status" value="1"/>
</dbReference>
<dbReference type="GO" id="GO:0007165">
    <property type="term" value="P:signal transduction"/>
    <property type="evidence" value="ECO:0007669"/>
    <property type="project" value="InterPro"/>
</dbReference>
<dbReference type="PROSITE" id="PS51450">
    <property type="entry name" value="LRR"/>
    <property type="match status" value="1"/>
</dbReference>
<keyword evidence="1" id="KW-0433">Leucine-rich repeat</keyword>